<dbReference type="InterPro" id="IPR040316">
    <property type="entry name" value="INTS5"/>
</dbReference>
<dbReference type="Pfam" id="PF14837">
    <property type="entry name" value="INTS5_N"/>
    <property type="match status" value="1"/>
</dbReference>
<dbReference type="Pfam" id="PF14838">
    <property type="entry name" value="INTS5_C"/>
    <property type="match status" value="2"/>
</dbReference>
<evidence type="ECO:0000259" key="2">
    <source>
        <dbReference type="Pfam" id="PF14837"/>
    </source>
</evidence>
<feature type="region of interest" description="Disordered" evidence="1">
    <location>
        <begin position="691"/>
        <end position="743"/>
    </location>
</feature>
<name>A0A852J357_9PICI</name>
<feature type="domain" description="Integrator complex subunit 5 C-terminal" evidence="3">
    <location>
        <begin position="278"/>
        <end position="697"/>
    </location>
</feature>
<dbReference type="GO" id="GO:0032039">
    <property type="term" value="C:integrator complex"/>
    <property type="evidence" value="ECO:0007669"/>
    <property type="project" value="InterPro"/>
</dbReference>
<feature type="compositionally biased region" description="Low complexity" evidence="1">
    <location>
        <begin position="691"/>
        <end position="709"/>
    </location>
</feature>
<evidence type="ECO:0000256" key="1">
    <source>
        <dbReference type="SAM" id="MobiDB-lite"/>
    </source>
</evidence>
<dbReference type="OrthoDB" id="69088at2759"/>
<feature type="region of interest" description="Disordered" evidence="1">
    <location>
        <begin position="75"/>
        <end position="96"/>
    </location>
</feature>
<protein>
    <submittedName>
        <fullName evidence="4">INT5 protein</fullName>
    </submittedName>
</protein>
<organism evidence="4 5">
    <name type="scientific">Tricholaema leucomelas</name>
    <name type="common">pied barbet</name>
    <dbReference type="NCBI Taxonomy" id="240729"/>
    <lineage>
        <taxon>Eukaryota</taxon>
        <taxon>Metazoa</taxon>
        <taxon>Chordata</taxon>
        <taxon>Craniata</taxon>
        <taxon>Vertebrata</taxon>
        <taxon>Euteleostomi</taxon>
        <taxon>Archelosauria</taxon>
        <taxon>Archosauria</taxon>
        <taxon>Dinosauria</taxon>
        <taxon>Saurischia</taxon>
        <taxon>Theropoda</taxon>
        <taxon>Coelurosauria</taxon>
        <taxon>Aves</taxon>
        <taxon>Neognathae</taxon>
        <taxon>Neoaves</taxon>
        <taxon>Telluraves</taxon>
        <taxon>Coraciimorphae</taxon>
        <taxon>Piciformes</taxon>
        <taxon>Lybiidae</taxon>
        <taxon>Tricholaema lacrymosa</taxon>
    </lineage>
</organism>
<dbReference type="PANTHER" id="PTHR31697">
    <property type="entry name" value="INTEGRATOR COMPLEX SUBUNIT 5"/>
    <property type="match status" value="1"/>
</dbReference>
<evidence type="ECO:0000259" key="3">
    <source>
        <dbReference type="Pfam" id="PF14838"/>
    </source>
</evidence>
<feature type="domain" description="Integrator complex subunit 5 N-terminal" evidence="2">
    <location>
        <begin position="7"/>
        <end position="242"/>
    </location>
</feature>
<comment type="caution">
    <text evidence="4">The sequence shown here is derived from an EMBL/GenBank/DDBJ whole genome shotgun (WGS) entry which is preliminary data.</text>
</comment>
<dbReference type="InterPro" id="IPR029445">
    <property type="entry name" value="INTS5_N"/>
</dbReference>
<proteinExistence type="predicted"/>
<keyword evidence="5" id="KW-1185">Reference proteome</keyword>
<reference evidence="4" key="1">
    <citation type="submission" date="2020-02" db="EMBL/GenBank/DDBJ databases">
        <title>Bird 10,000 Genomes (B10K) Project - Family phase.</title>
        <authorList>
            <person name="Zhang G."/>
        </authorList>
    </citation>
    <scope>NUCLEOTIDE SEQUENCE</scope>
    <source>
        <strain evidence="4">B10K-DU-002-37</strain>
        <tissue evidence="4">Muscle</tissue>
    </source>
</reference>
<feature type="domain" description="Integrator complex subunit 5 C-terminal" evidence="3">
    <location>
        <begin position="743"/>
        <end position="935"/>
    </location>
</feature>
<feature type="non-terminal residue" evidence="4">
    <location>
        <position position="1"/>
    </location>
</feature>
<dbReference type="Proteomes" id="UP000627253">
    <property type="component" value="Unassembled WGS sequence"/>
</dbReference>
<evidence type="ECO:0000313" key="5">
    <source>
        <dbReference type="Proteomes" id="UP000627253"/>
    </source>
</evidence>
<accession>A0A852J357</accession>
<dbReference type="EMBL" id="WAAF01012021">
    <property type="protein sequence ID" value="NXX45547.1"/>
    <property type="molecule type" value="Genomic_DNA"/>
</dbReference>
<dbReference type="InterPro" id="IPR029444">
    <property type="entry name" value="INTS5_C"/>
</dbReference>
<dbReference type="PANTHER" id="PTHR31697:SF2">
    <property type="entry name" value="INTEGRATOR COMPLEX SUBUNIT 5"/>
    <property type="match status" value="1"/>
</dbReference>
<dbReference type="AlphaFoldDB" id="A0A852J357"/>
<evidence type="ECO:0000313" key="4">
    <source>
        <dbReference type="EMBL" id="NXX45547.1"/>
    </source>
</evidence>
<dbReference type="GO" id="GO:0034472">
    <property type="term" value="P:snRNA 3'-end processing"/>
    <property type="evidence" value="ECO:0007669"/>
    <property type="project" value="TreeGrafter"/>
</dbReference>
<gene>
    <name evidence="4" type="primary">Ints5</name>
    <name evidence="4" type="ORF">TRILEU_R15036</name>
</gene>
<feature type="compositionally biased region" description="Pro residues" evidence="1">
    <location>
        <begin position="710"/>
        <end position="721"/>
    </location>
</feature>
<sequence length="936" mass="99026">PPSSSAQELCQEVKTFLSGLDPVLGTQLSPEAHARCALLLLQSLPPARQAALDHLRTIFDQQVCCHLLEKEVGSSPGGATGGGGANSGGGGGASGARGLEEVVEEVRKVLGDFIELNPKSWAPVVSTWAIELLGQLSSKYSARQLGSGGAQAAAATSSSCANLNELLQLWMSCKATRSLLEIYSQCLAAMIGGCPDACVDALLDTSVQHSPHFDWVVAHIGSSFPGTIISRVLSCGLKDFCAHGASPAGAAAAAAAAGGGGGGGDFLLPFPADKRVPKLASVVGILGHLAAQHSASIKQELLRMFHESQAAPGREQQQQHRATVPFLLQLALMSPALLGTLSCQLVDSLQPQVLNQLQLHFSCQPREELEPLVGTVVHLICQTSAGAFRLLRFLLGTAAPGTAAPTQCQPALHEGVREACDRILQLLLLHLHKLVFNRPSANLSEVPTPRPVPFLDALKPHVKELCQEALRLERKRFLWQHQLLALLAAYCPPHCATEALFCLLTHAKTPEELALGTQLHAVLSCCLPALLPATLQACISQVQAGTLPPAHTSQLFHNLALILQTQPHPGDPSSMASQLGTVLSGHLHDLAQLLLHRQPEVGAASCLLLSLCPLPRCLPPGHLLGVVRAGVQRFFGLLCQGDPAGLAHSCQLLTRLAALSPAATKSVLQQLVEGALRGGNARLFGGAAKGSFPTSSFSPSLTSSYSTSSRPPPTDSQPPPSSTSLSPSPSPTPSPSPSFSLPPINPEAAKAVAAALVDSICPEAAGGELLWPPEEQSRGTVERDLRICRRFRAHPLLFPLLQLVACGPPALCYCSVLLRGLLATLMGHWEACRDAGTLASPWHLQASCRLVAILGEGFLVPPPLANIPELFPRLAPFEVHLLLLSVWGYLRQHGPLPQKFTFRGGRFQRDFSRDGDLGRHLGVLHSVLHRNVQSLG</sequence>
<feature type="compositionally biased region" description="Gly residues" evidence="1">
    <location>
        <begin position="75"/>
        <end position="95"/>
    </location>
</feature>
<feature type="non-terminal residue" evidence="4">
    <location>
        <position position="936"/>
    </location>
</feature>